<feature type="binding site" evidence="10">
    <location>
        <position position="113"/>
    </location>
    <ligand>
        <name>L-glutamate</name>
        <dbReference type="ChEBI" id="CHEBI:29985"/>
    </ligand>
</feature>
<evidence type="ECO:0000256" key="13">
    <source>
        <dbReference type="SAM" id="SignalP"/>
    </source>
</evidence>
<dbReference type="InterPro" id="IPR029055">
    <property type="entry name" value="Ntn_hydrolases_N"/>
</dbReference>
<evidence type="ECO:0000256" key="6">
    <source>
        <dbReference type="ARBA" id="ARBA00023145"/>
    </source>
</evidence>
<comment type="pathway">
    <text evidence="11">Sulfur metabolism; glutathione metabolism.</text>
</comment>
<evidence type="ECO:0000256" key="11">
    <source>
        <dbReference type="RuleBase" id="RU368036"/>
    </source>
</evidence>
<accession>Q2GBY2</accession>
<dbReference type="KEGG" id="nar:Saro_0192"/>
<keyword evidence="11" id="KW-0317">Glutathione biosynthesis</keyword>
<dbReference type="PANTHER" id="PTHR43199">
    <property type="entry name" value="GLUTATHIONE HYDROLASE"/>
    <property type="match status" value="1"/>
</dbReference>
<evidence type="ECO:0000256" key="2">
    <source>
        <dbReference type="ARBA" id="ARBA00001089"/>
    </source>
</evidence>
<organism evidence="14 15">
    <name type="scientific">Novosphingobium aromaticivorans (strain ATCC 700278 / DSM 12444 / CCUG 56034 / CIP 105152 / NBRC 16084 / F199)</name>
    <dbReference type="NCBI Taxonomy" id="279238"/>
    <lineage>
        <taxon>Bacteria</taxon>
        <taxon>Pseudomonadati</taxon>
        <taxon>Pseudomonadota</taxon>
        <taxon>Alphaproteobacteria</taxon>
        <taxon>Sphingomonadales</taxon>
        <taxon>Sphingomonadaceae</taxon>
        <taxon>Novosphingobium</taxon>
    </lineage>
</organism>
<comment type="catalytic activity">
    <reaction evidence="8 11">
        <text>an N-terminal (5-L-glutamyl)-[peptide] + an alpha-amino acid = 5-L-glutamyl amino acid + an N-terminal L-alpha-aminoacyl-[peptide]</text>
        <dbReference type="Rhea" id="RHEA:23904"/>
        <dbReference type="Rhea" id="RHEA-COMP:9780"/>
        <dbReference type="Rhea" id="RHEA-COMP:9795"/>
        <dbReference type="ChEBI" id="CHEBI:77644"/>
        <dbReference type="ChEBI" id="CHEBI:78597"/>
        <dbReference type="ChEBI" id="CHEBI:78599"/>
        <dbReference type="ChEBI" id="CHEBI:78608"/>
        <dbReference type="EC" id="2.3.2.2"/>
    </reaction>
</comment>
<reference evidence="15" key="1">
    <citation type="submission" date="2006-01" db="EMBL/GenBank/DDBJ databases">
        <title>Complete sequence of Novosphingobium aromaticivorans DSM 12444.</title>
        <authorList>
            <consortium name="US DOE Joint Genome Institute"/>
            <person name="Copeland A."/>
            <person name="Lucas S."/>
            <person name="Lapidus A."/>
            <person name="Barry K."/>
            <person name="Detter J.C."/>
            <person name="Glavina T."/>
            <person name="Hammon N."/>
            <person name="Israni S."/>
            <person name="Pitluck S."/>
            <person name="Chain P."/>
            <person name="Malfatti S."/>
            <person name="Shin M."/>
            <person name="Vergez L."/>
            <person name="Schmutz J."/>
            <person name="Larimer F."/>
            <person name="Land M."/>
            <person name="Kyrpides N."/>
            <person name="Ivanova N."/>
            <person name="Fredrickson J."/>
            <person name="Balkwill D."/>
            <person name="Romine M.F."/>
            <person name="Richardson P."/>
        </authorList>
    </citation>
    <scope>NUCLEOTIDE SEQUENCE [LARGE SCALE GENOMIC DNA]</scope>
    <source>
        <strain evidence="15">ATCC 700278 / DSM 12444 / CCUG 56034 / CIP 105152 / NBRC 16084 / F199</strain>
    </source>
</reference>
<keyword evidence="4 11" id="KW-0808">Transferase</keyword>
<sequence>MKMPPLLLRYAPLAGVLLASACVPPPSAPVAPAPRPAADGSVPVEGPGLVSAADPRAAEAGAQMLRLGGSATDAAIATMLALTVVEPQSSGIGGGGFLVTGDAAGAVSTIDGRETAPRAATPEWFYVGGKPLPYADAIPGGRSVGVPGNLRLAAHAHNARGRLSWRTLFQPAIRLARDGFAITGRLRSSLESFARTGALDPAARALFYGPDGQPLPVGTIVRNPALAATLEGIAARGADSFYTGDNAATLAAKVGTAPVNPAPMTTADIAAYKAVERTPLCGQYRTYRICGMGPPSSGATTVYAILEQLERFDMKTLGPASPVAWHLIAESQRLAYADRDQYLADADFVQVPVAGLSDPAYLAGRSALISESATMPTVLPGTPPGAKLAFARAEPQDENGTTHFVAVDRWGNAASYTSTIEGPFGSGLMVGGYYLNNELTDFNIVPDKDGKPTANRVEGGKRPRSSMAPTLVYGPDGKLRLAIGAAGGATIPAQVAKAIIGVLDWNLSARDAIALPVIFAPGGDTVFVERGTSLEAMIPALQKLGHAKILARPPGFKANAIERVGNTWRGAADPRSEGIAVAP</sequence>
<dbReference type="Gene3D" id="3.60.20.40">
    <property type="match status" value="1"/>
</dbReference>
<keyword evidence="13" id="KW-0732">Signal</keyword>
<feature type="binding site" evidence="10">
    <location>
        <begin position="465"/>
        <end position="466"/>
    </location>
    <ligand>
        <name>L-glutamate</name>
        <dbReference type="ChEBI" id="CHEBI:29985"/>
    </ligand>
</feature>
<feature type="active site" description="Nucleophile" evidence="9">
    <location>
        <position position="401"/>
    </location>
</feature>
<evidence type="ECO:0000256" key="5">
    <source>
        <dbReference type="ARBA" id="ARBA00022801"/>
    </source>
</evidence>
<feature type="binding site" evidence="10">
    <location>
        <position position="441"/>
    </location>
    <ligand>
        <name>L-glutamate</name>
        <dbReference type="ChEBI" id="CHEBI:29985"/>
    </ligand>
</feature>
<comment type="catalytic activity">
    <reaction evidence="1 11">
        <text>an S-substituted glutathione + H2O = an S-substituted L-cysteinylglycine + L-glutamate</text>
        <dbReference type="Rhea" id="RHEA:59468"/>
        <dbReference type="ChEBI" id="CHEBI:15377"/>
        <dbReference type="ChEBI" id="CHEBI:29985"/>
        <dbReference type="ChEBI" id="CHEBI:90779"/>
        <dbReference type="ChEBI" id="CHEBI:143103"/>
        <dbReference type="EC" id="3.4.19.13"/>
    </reaction>
</comment>
<keyword evidence="6 11" id="KW-0865">Zymogen</keyword>
<evidence type="ECO:0000313" key="14">
    <source>
        <dbReference type="EMBL" id="ABD24641.1"/>
    </source>
</evidence>
<evidence type="ECO:0000256" key="12">
    <source>
        <dbReference type="SAM" id="MobiDB-lite"/>
    </source>
</evidence>
<dbReference type="GO" id="GO:0036374">
    <property type="term" value="F:glutathione hydrolase activity"/>
    <property type="evidence" value="ECO:0007669"/>
    <property type="project" value="UniProtKB-UniRule"/>
</dbReference>
<protein>
    <recommendedName>
        <fullName evidence="11">Glutathione hydrolase proenzyme</fullName>
        <ecNumber evidence="11">2.3.2.2</ecNumber>
        <ecNumber evidence="11">3.4.19.13</ecNumber>
    </recommendedName>
    <component>
        <recommendedName>
            <fullName evidence="11">Glutathione hydrolase large chain</fullName>
        </recommendedName>
    </component>
    <component>
        <recommendedName>
            <fullName evidence="11">Glutathione hydrolase small chain</fullName>
        </recommendedName>
    </component>
</protein>
<dbReference type="EC" id="2.3.2.2" evidence="11"/>
<dbReference type="InterPro" id="IPR043137">
    <property type="entry name" value="GGT_ssub_C"/>
</dbReference>
<dbReference type="InterPro" id="IPR043138">
    <property type="entry name" value="GGT_lsub"/>
</dbReference>
<keyword evidence="5 11" id="KW-0378">Hydrolase</keyword>
<dbReference type="eggNOG" id="COG0405">
    <property type="taxonomic scope" value="Bacteria"/>
</dbReference>
<gene>
    <name evidence="14" type="ordered locus">Saro_0192</name>
</gene>
<feature type="signal peptide" evidence="13">
    <location>
        <begin position="1"/>
        <end position="21"/>
    </location>
</feature>
<feature type="chain" id="PRO_5004208131" description="Glutathione hydrolase proenzyme" evidence="13">
    <location>
        <begin position="22"/>
        <end position="583"/>
    </location>
</feature>
<dbReference type="GO" id="GO:0006750">
    <property type="term" value="P:glutathione biosynthetic process"/>
    <property type="evidence" value="ECO:0007669"/>
    <property type="project" value="UniProtKB-KW"/>
</dbReference>
<dbReference type="PROSITE" id="PS51257">
    <property type="entry name" value="PROKAR_LIPOPROTEIN"/>
    <property type="match status" value="1"/>
</dbReference>
<evidence type="ECO:0000256" key="8">
    <source>
        <dbReference type="ARBA" id="ARBA00047417"/>
    </source>
</evidence>
<dbReference type="EC" id="3.4.19.13" evidence="11"/>
<dbReference type="MEROPS" id="T03.001"/>
<dbReference type="EMBL" id="CP000248">
    <property type="protein sequence ID" value="ABD24641.1"/>
    <property type="molecule type" value="Genomic_DNA"/>
</dbReference>
<comment type="similarity">
    <text evidence="3 11">Belongs to the gamma-glutamyltransferase family.</text>
</comment>
<feature type="binding site" evidence="10">
    <location>
        <position position="488"/>
    </location>
    <ligand>
        <name>L-glutamate</name>
        <dbReference type="ChEBI" id="CHEBI:29985"/>
    </ligand>
</feature>
<dbReference type="HOGENOM" id="CLU_014813_0_1_5"/>
<proteinExistence type="inferred from homology"/>
<dbReference type="SUPFAM" id="SSF56235">
    <property type="entry name" value="N-terminal nucleophile aminohydrolases (Ntn hydrolases)"/>
    <property type="match status" value="1"/>
</dbReference>
<dbReference type="GO" id="GO:0006751">
    <property type="term" value="P:glutathione catabolic process"/>
    <property type="evidence" value="ECO:0007669"/>
    <property type="project" value="UniProtKB-UniRule"/>
</dbReference>
<keyword evidence="15" id="KW-1185">Reference proteome</keyword>
<comment type="catalytic activity">
    <reaction evidence="2 11">
        <text>glutathione + H2O = L-cysteinylglycine + L-glutamate</text>
        <dbReference type="Rhea" id="RHEA:28807"/>
        <dbReference type="ChEBI" id="CHEBI:15377"/>
        <dbReference type="ChEBI" id="CHEBI:29985"/>
        <dbReference type="ChEBI" id="CHEBI:57925"/>
        <dbReference type="ChEBI" id="CHEBI:61694"/>
        <dbReference type="EC" id="3.4.19.13"/>
    </reaction>
</comment>
<dbReference type="NCBIfam" id="TIGR00066">
    <property type="entry name" value="g_glut_trans"/>
    <property type="match status" value="1"/>
</dbReference>
<evidence type="ECO:0000256" key="9">
    <source>
        <dbReference type="PIRSR" id="PIRSR600101-1"/>
    </source>
</evidence>
<dbReference type="InterPro" id="IPR000101">
    <property type="entry name" value="GGT_peptidase"/>
</dbReference>
<dbReference type="AlphaFoldDB" id="Q2GBY2"/>
<name>Q2GBY2_NOVAD</name>
<evidence type="ECO:0000256" key="4">
    <source>
        <dbReference type="ARBA" id="ARBA00022679"/>
    </source>
</evidence>
<dbReference type="Proteomes" id="UP000009134">
    <property type="component" value="Chromosome"/>
</dbReference>
<evidence type="ECO:0000256" key="7">
    <source>
        <dbReference type="ARBA" id="ARBA00023315"/>
    </source>
</evidence>
<dbReference type="Pfam" id="PF01019">
    <property type="entry name" value="G_glu_transpept"/>
    <property type="match status" value="1"/>
</dbReference>
<feature type="region of interest" description="Disordered" evidence="12">
    <location>
        <begin position="446"/>
        <end position="468"/>
    </location>
</feature>
<evidence type="ECO:0000256" key="1">
    <source>
        <dbReference type="ARBA" id="ARBA00001049"/>
    </source>
</evidence>
<comment type="subunit">
    <text evidence="11">This enzyme consists of two polypeptide chains, which are synthesized in precursor form from a single polypeptide.</text>
</comment>
<dbReference type="RefSeq" id="WP_011443855.1">
    <property type="nucleotide sequence ID" value="NC_007794.1"/>
</dbReference>
<dbReference type="Gene3D" id="1.10.246.130">
    <property type="match status" value="1"/>
</dbReference>
<dbReference type="GO" id="GO:0103068">
    <property type="term" value="F:leukotriene C4 gamma-glutamyl transferase activity"/>
    <property type="evidence" value="ECO:0007669"/>
    <property type="project" value="UniProtKB-EC"/>
</dbReference>
<dbReference type="PRINTS" id="PR01210">
    <property type="entry name" value="GGTRANSPTASE"/>
</dbReference>
<dbReference type="UniPathway" id="UPA00204"/>
<evidence type="ECO:0000256" key="3">
    <source>
        <dbReference type="ARBA" id="ARBA00009381"/>
    </source>
</evidence>
<dbReference type="STRING" id="279238.Saro_0192"/>
<evidence type="ECO:0000313" key="15">
    <source>
        <dbReference type="Proteomes" id="UP000009134"/>
    </source>
</evidence>
<dbReference type="InterPro" id="IPR051792">
    <property type="entry name" value="GGT_bact"/>
</dbReference>
<keyword evidence="7 11" id="KW-0012">Acyltransferase</keyword>
<comment type="PTM">
    <text evidence="11">Cleaved by autocatalysis into a large and a small subunit.</text>
</comment>
<evidence type="ECO:0000256" key="10">
    <source>
        <dbReference type="PIRSR" id="PIRSR600101-2"/>
    </source>
</evidence>
<dbReference type="PANTHER" id="PTHR43199:SF1">
    <property type="entry name" value="GLUTATHIONE HYDROLASE PROENZYME"/>
    <property type="match status" value="1"/>
</dbReference>